<dbReference type="Proteomes" id="UP000695000">
    <property type="component" value="Unplaced"/>
</dbReference>
<feature type="chain" id="PRO_5047474465" evidence="4">
    <location>
        <begin position="34"/>
        <end position="553"/>
    </location>
</feature>
<dbReference type="GeneID" id="108560150"/>
<feature type="signal peptide" evidence="4">
    <location>
        <begin position="1"/>
        <end position="33"/>
    </location>
</feature>
<dbReference type="PANTHER" id="PTHR46698:SF4">
    <property type="entry name" value="CROSSVEINLESS 2"/>
    <property type="match status" value="1"/>
</dbReference>
<keyword evidence="2" id="KW-0964">Secreted</keyword>
<evidence type="ECO:0000256" key="3">
    <source>
        <dbReference type="ARBA" id="ARBA00022729"/>
    </source>
</evidence>
<sequence length="553" mass="61608">YSGNESVFSELSNINIRLTNLLLFCVASSVIQAQEICDHLGTLPYEEIGCIPTLGPNGCPKSFDCSHYEVPSDGCIFKGQTYQNRESINGTNPCNVGCFCNAEESFEPKIICAAIGCHFNVYNVCYRVHDLDLCCPTDQICPPFDDLGTCQVDGKTYREGEYFQPEGQCLNCVCQKGFIGEFVEPFCRRVNCDLELRFAKKIAEGCAPAYTRTADALCCPSNTLSISAVEDSTVSEDKCIYGQLEFNINDVLNLTYNRYNQQKYKYTQYSDDASVFSVLSNRILRITNFVFCIIIAVIQGYEICDHLGILPYEEIGCTPTLGPTGCPKSFDCSHYTVPNDTCIFKGQIYQDNENVNGTAPCNPACICSIDETFGPSINCAVYDCNWNVFENCYQTDDLDSCCPSGQKCPPFDDSAICQVDGKTYKEGQHFQPEGQCLSCVCQKGFTGEFVEPFCRRIQCDVEIRFAKEISENCAPAYIKTADALCCPIHYICPSKTLNITVVENTSITDDKCVFGELEFNINDIMNLTYNIYEEKVAECSCILPPSLTCKSDY</sequence>
<proteinExistence type="predicted"/>
<evidence type="ECO:0000313" key="7">
    <source>
        <dbReference type="RefSeq" id="XP_017773082.1"/>
    </source>
</evidence>
<name>A0ABM1MET2_NICVS</name>
<dbReference type="PANTHER" id="PTHR46698">
    <property type="entry name" value="CROSSVEINLESS 2"/>
    <property type="match status" value="1"/>
</dbReference>
<gene>
    <name evidence="7" type="primary">LOC108560150</name>
</gene>
<feature type="domain" description="VWFC" evidence="5">
    <location>
        <begin position="415"/>
        <end position="493"/>
    </location>
</feature>
<organism evidence="6 7">
    <name type="scientific">Nicrophorus vespilloides</name>
    <name type="common">Boreal carrion beetle</name>
    <dbReference type="NCBI Taxonomy" id="110193"/>
    <lineage>
        <taxon>Eukaryota</taxon>
        <taxon>Metazoa</taxon>
        <taxon>Ecdysozoa</taxon>
        <taxon>Arthropoda</taxon>
        <taxon>Hexapoda</taxon>
        <taxon>Insecta</taxon>
        <taxon>Pterygota</taxon>
        <taxon>Neoptera</taxon>
        <taxon>Endopterygota</taxon>
        <taxon>Coleoptera</taxon>
        <taxon>Polyphaga</taxon>
        <taxon>Staphyliniformia</taxon>
        <taxon>Silphidae</taxon>
        <taxon>Nicrophorinae</taxon>
        <taxon>Nicrophorus</taxon>
    </lineage>
</organism>
<accession>A0ABM1MET2</accession>
<dbReference type="Gene3D" id="2.10.70.10">
    <property type="entry name" value="Complement Module, domain 1"/>
    <property type="match status" value="2"/>
</dbReference>
<feature type="domain" description="VWFC" evidence="5">
    <location>
        <begin position="148"/>
        <end position="240"/>
    </location>
</feature>
<dbReference type="InterPro" id="IPR001007">
    <property type="entry name" value="VWF_dom"/>
</dbReference>
<dbReference type="PROSITE" id="PS50184">
    <property type="entry name" value="VWFC_2"/>
    <property type="match status" value="2"/>
</dbReference>
<dbReference type="InterPro" id="IPR052424">
    <property type="entry name" value="Kielin_Chordin-BMP_Reg"/>
</dbReference>
<evidence type="ECO:0000256" key="2">
    <source>
        <dbReference type="ARBA" id="ARBA00022525"/>
    </source>
</evidence>
<evidence type="ECO:0000313" key="6">
    <source>
        <dbReference type="Proteomes" id="UP000695000"/>
    </source>
</evidence>
<reference evidence="7" key="1">
    <citation type="submission" date="2025-08" db="UniProtKB">
        <authorList>
            <consortium name="RefSeq"/>
        </authorList>
    </citation>
    <scope>IDENTIFICATION</scope>
    <source>
        <tissue evidence="7">Whole Larva</tissue>
    </source>
</reference>
<dbReference type="RefSeq" id="XP_017773082.1">
    <property type="nucleotide sequence ID" value="XM_017917593.1"/>
</dbReference>
<comment type="subcellular location">
    <subcellularLocation>
        <location evidence="1">Secreted</location>
    </subcellularLocation>
</comment>
<keyword evidence="6" id="KW-1185">Reference proteome</keyword>
<feature type="non-terminal residue" evidence="7">
    <location>
        <position position="1"/>
    </location>
</feature>
<protein>
    <submittedName>
        <fullName evidence="7">Kielin/chordin-like protein</fullName>
    </submittedName>
</protein>
<keyword evidence="3 4" id="KW-0732">Signal</keyword>
<dbReference type="SUPFAM" id="SSF57603">
    <property type="entry name" value="FnI-like domain"/>
    <property type="match status" value="1"/>
</dbReference>
<evidence type="ECO:0000256" key="4">
    <source>
        <dbReference type="SAM" id="SignalP"/>
    </source>
</evidence>
<evidence type="ECO:0000256" key="1">
    <source>
        <dbReference type="ARBA" id="ARBA00004613"/>
    </source>
</evidence>
<evidence type="ECO:0000259" key="5">
    <source>
        <dbReference type="PROSITE" id="PS50184"/>
    </source>
</evidence>